<dbReference type="OrthoDB" id="4337511at2"/>
<keyword evidence="3" id="KW-1185">Reference proteome</keyword>
<reference evidence="2 3" key="1">
    <citation type="submission" date="2014-05" db="EMBL/GenBank/DDBJ databases">
        <title>Draft Genome Sequence of Kitasatospora cheerisanensis KCTC 2395.</title>
        <authorList>
            <person name="Nam D.H."/>
        </authorList>
    </citation>
    <scope>NUCLEOTIDE SEQUENCE [LARGE SCALE GENOMIC DNA]</scope>
    <source>
        <strain evidence="2 3">KCTC 2395</strain>
    </source>
</reference>
<dbReference type="EMBL" id="JNBY01000080">
    <property type="protein sequence ID" value="KDN85677.1"/>
    <property type="molecule type" value="Genomic_DNA"/>
</dbReference>
<evidence type="ECO:0008006" key="4">
    <source>
        <dbReference type="Google" id="ProtNLM"/>
    </source>
</evidence>
<feature type="compositionally biased region" description="Basic and acidic residues" evidence="1">
    <location>
        <begin position="242"/>
        <end position="252"/>
    </location>
</feature>
<sequence length="318" mass="35100">MSTTPAAVTDDPHDPDVIEHVNANIQHGWHLDRFLEWIDRRAQETGIRPHLMTLQELQDGQAATVADQLGLAFVEAPNVRPGSRNVLLYDAAVFRPDSKWVAYPPEIRHRPATARLHLIDAATGALSARKLSVASVHADFGDPSARLTQLRWLLANMVHDGRLGLVAGDWNSWPAGRAPLSLDHAEDRAYALNRSILDPDGTFRPDDQADRLMTCRRMVDVGRHAATVLGQTGADRPTTGHGPDKDRQRVPDADLPPGGLGPIDRTYVSDELPDALISSETPTSPEVRAMSDHAPQITRWSRSGLWTVMNRPVVTFRH</sequence>
<proteinExistence type="predicted"/>
<dbReference type="Gene3D" id="3.60.10.10">
    <property type="entry name" value="Endonuclease/exonuclease/phosphatase"/>
    <property type="match status" value="1"/>
</dbReference>
<dbReference type="HOGENOM" id="CLU_873704_0_0_11"/>
<evidence type="ECO:0000313" key="3">
    <source>
        <dbReference type="Proteomes" id="UP000027178"/>
    </source>
</evidence>
<dbReference type="AlphaFoldDB" id="A0A066YWW3"/>
<dbReference type="InterPro" id="IPR036691">
    <property type="entry name" value="Endo/exonu/phosph_ase_sf"/>
</dbReference>
<evidence type="ECO:0000256" key="1">
    <source>
        <dbReference type="SAM" id="MobiDB-lite"/>
    </source>
</evidence>
<organism evidence="2 3">
    <name type="scientific">Kitasatospora cheerisanensis KCTC 2395</name>
    <dbReference type="NCBI Taxonomy" id="1348663"/>
    <lineage>
        <taxon>Bacteria</taxon>
        <taxon>Bacillati</taxon>
        <taxon>Actinomycetota</taxon>
        <taxon>Actinomycetes</taxon>
        <taxon>Kitasatosporales</taxon>
        <taxon>Streptomycetaceae</taxon>
        <taxon>Kitasatospora</taxon>
    </lineage>
</organism>
<gene>
    <name evidence="2" type="ORF">KCH_25860</name>
</gene>
<dbReference type="PATRIC" id="fig|1348663.4.peg.2498"/>
<dbReference type="RefSeq" id="WP_035862513.1">
    <property type="nucleotide sequence ID" value="NZ_KK853997.1"/>
</dbReference>
<comment type="caution">
    <text evidence="2">The sequence shown here is derived from an EMBL/GenBank/DDBJ whole genome shotgun (WGS) entry which is preliminary data.</text>
</comment>
<dbReference type="Proteomes" id="UP000027178">
    <property type="component" value="Unassembled WGS sequence"/>
</dbReference>
<accession>A0A066YWW3</accession>
<evidence type="ECO:0000313" key="2">
    <source>
        <dbReference type="EMBL" id="KDN85677.1"/>
    </source>
</evidence>
<name>A0A066YWW3_9ACTN</name>
<feature type="region of interest" description="Disordered" evidence="1">
    <location>
        <begin position="227"/>
        <end position="265"/>
    </location>
</feature>
<protein>
    <recommendedName>
        <fullName evidence="4">Endonuclease/exonuclease/phosphatase domain-containing protein</fullName>
    </recommendedName>
</protein>
<dbReference type="SUPFAM" id="SSF56219">
    <property type="entry name" value="DNase I-like"/>
    <property type="match status" value="1"/>
</dbReference>